<reference evidence="2" key="1">
    <citation type="journal article" date="2020" name="Nature">
        <title>Giant virus diversity and host interactions through global metagenomics.</title>
        <authorList>
            <person name="Schulz F."/>
            <person name="Roux S."/>
            <person name="Paez-Espino D."/>
            <person name="Jungbluth S."/>
            <person name="Walsh D.A."/>
            <person name="Denef V.J."/>
            <person name="McMahon K.D."/>
            <person name="Konstantinidis K.T."/>
            <person name="Eloe-Fadrosh E.A."/>
            <person name="Kyrpides N.C."/>
            <person name="Woyke T."/>
        </authorList>
    </citation>
    <scope>NUCLEOTIDE SEQUENCE</scope>
    <source>
        <strain evidence="2">GVMAG-M-3300023174-49</strain>
    </source>
</reference>
<evidence type="ECO:0000259" key="1">
    <source>
        <dbReference type="Pfam" id="PF10553"/>
    </source>
</evidence>
<dbReference type="Pfam" id="PF10553">
    <property type="entry name" value="MSV199"/>
    <property type="match status" value="1"/>
</dbReference>
<dbReference type="InterPro" id="IPR018879">
    <property type="entry name" value="MSV199_dom"/>
</dbReference>
<dbReference type="InterPro" id="IPR043928">
    <property type="entry name" value="DNVP"/>
</dbReference>
<feature type="domain" description="MSV199" evidence="1">
    <location>
        <begin position="87"/>
        <end position="153"/>
    </location>
</feature>
<dbReference type="EMBL" id="MN739661">
    <property type="protein sequence ID" value="QHT19008.1"/>
    <property type="molecule type" value="Genomic_DNA"/>
</dbReference>
<protein>
    <recommendedName>
        <fullName evidence="1">MSV199 domain-containing protein</fullName>
    </recommendedName>
</protein>
<dbReference type="Pfam" id="PF19060">
    <property type="entry name" value="DVNP"/>
    <property type="match status" value="1"/>
</dbReference>
<accession>A0A6C0DQ12</accession>
<evidence type="ECO:0000313" key="2">
    <source>
        <dbReference type="EMBL" id="QHT19008.1"/>
    </source>
</evidence>
<dbReference type="AlphaFoldDB" id="A0A6C0DQ12"/>
<dbReference type="GO" id="GO:0003677">
    <property type="term" value="F:DNA binding"/>
    <property type="evidence" value="ECO:0007669"/>
    <property type="project" value="InterPro"/>
</dbReference>
<sequence length="475" mass="55482">MQTDGSFNIVELIENHPITRLSGTYQNNLLKKIKENFTDNEQQLFVASFYSYLNYNQRTDFVIDLDNVWKWLGFNQKFNAKYMLEKNFVIDNDYKIIAPEASGAKKNTIHIKGGHNKETIMLTIHTFKRFCLKAATKKSEQIHEYYIKLEETIQDVIQQETDELKLQLENKDRVIQKSENEKFIIREKTLIDQFPKNTQCIYYGIIDNLSDNGEKLIKFGNSNHLKLRIMQHRDTYQNFRLMNSFKVDNKLQIESAIKEHSFFKDRLRSITIKNKNHVELLSIDGITIPNIDKAIKTIIMNVEYSTENYIKLLDENQSLKKQLWERGETDNTHAVITLTSENKRLLLENNKLFRKYNALLRKTGNVDTPLSHDISSLSSDNGEPINTNIIKSIKRITKNKDGKYIINGITYDKLFGSRHDVWYGNAYKTTGELTKDDLIINNTGKIISKKKSIHETVYDRFSQTGVNLTPDREPN</sequence>
<name>A0A6C0DQ12_9ZZZZ</name>
<dbReference type="GO" id="GO:0051276">
    <property type="term" value="P:chromosome organization"/>
    <property type="evidence" value="ECO:0007669"/>
    <property type="project" value="InterPro"/>
</dbReference>
<organism evidence="2">
    <name type="scientific">viral metagenome</name>
    <dbReference type="NCBI Taxonomy" id="1070528"/>
    <lineage>
        <taxon>unclassified sequences</taxon>
        <taxon>metagenomes</taxon>
        <taxon>organismal metagenomes</taxon>
    </lineage>
</organism>
<proteinExistence type="predicted"/>